<dbReference type="AlphaFoldDB" id="X1FK95"/>
<accession>X1FK95</accession>
<feature type="transmembrane region" description="Helical" evidence="1">
    <location>
        <begin position="87"/>
        <end position="107"/>
    </location>
</feature>
<feature type="transmembrane region" description="Helical" evidence="1">
    <location>
        <begin position="15"/>
        <end position="37"/>
    </location>
</feature>
<feature type="transmembrane region" description="Helical" evidence="1">
    <location>
        <begin position="285"/>
        <end position="304"/>
    </location>
</feature>
<evidence type="ECO:0000256" key="1">
    <source>
        <dbReference type="SAM" id="Phobius"/>
    </source>
</evidence>
<sequence>MEGSLKKTYSLKSRIFYGFLLAVSDLIFLALSCFLAYYIRFFSDAFGKATYSISSSYVIYSIVIIISIIIILLLFRLYDLKHIYKGLIFYPKAILSVFLGTIIVYYLARFISGLYFSRLYVGLLFAFGVILLFISRFVIGVATKKIFKIIGIPYDGLVVGVVDNLKIFKSLKRTRKKVIYGFILGFNDTVFLAIAFFLSYYLRFYIGILGEVAKVYYIDTNYSFYSIVFILSAILIFFIFRLYNWDQIYRGSGYYSRIVKGIMINIIVIILAGYIFELFTFSRKWILLLFIFSALLIIISRLIIELITIRLLRKLDIKSRTIIVGVGENANRIEDSFRKYSMEGEAILGY</sequence>
<gene>
    <name evidence="2" type="ORF">S03H2_06025</name>
</gene>
<feature type="non-terminal residue" evidence="2">
    <location>
        <position position="350"/>
    </location>
</feature>
<keyword evidence="1" id="KW-1133">Transmembrane helix</keyword>
<feature type="transmembrane region" description="Helical" evidence="1">
    <location>
        <begin position="57"/>
        <end position="75"/>
    </location>
</feature>
<reference evidence="2" key="1">
    <citation type="journal article" date="2014" name="Front. Microbiol.">
        <title>High frequency of phylogenetically diverse reductive dehalogenase-homologous genes in deep subseafloor sedimentary metagenomes.</title>
        <authorList>
            <person name="Kawai M."/>
            <person name="Futagami T."/>
            <person name="Toyoda A."/>
            <person name="Takaki Y."/>
            <person name="Nishi S."/>
            <person name="Hori S."/>
            <person name="Arai W."/>
            <person name="Tsubouchi T."/>
            <person name="Morono Y."/>
            <person name="Uchiyama I."/>
            <person name="Ito T."/>
            <person name="Fujiyama A."/>
            <person name="Inagaki F."/>
            <person name="Takami H."/>
        </authorList>
    </citation>
    <scope>NUCLEOTIDE SEQUENCE</scope>
    <source>
        <strain evidence="2">Expedition CK06-06</strain>
    </source>
</reference>
<evidence type="ECO:0000313" key="2">
    <source>
        <dbReference type="EMBL" id="GAH29804.1"/>
    </source>
</evidence>
<keyword evidence="1" id="KW-0472">Membrane</keyword>
<keyword evidence="1" id="KW-0812">Transmembrane</keyword>
<feature type="transmembrane region" description="Helical" evidence="1">
    <location>
        <begin position="261"/>
        <end position="279"/>
    </location>
</feature>
<protein>
    <submittedName>
        <fullName evidence="2">Uncharacterized protein</fullName>
    </submittedName>
</protein>
<dbReference type="Pfam" id="PF13727">
    <property type="entry name" value="CoA_binding_3"/>
    <property type="match status" value="1"/>
</dbReference>
<feature type="transmembrane region" description="Helical" evidence="1">
    <location>
        <begin position="119"/>
        <end position="139"/>
    </location>
</feature>
<proteinExistence type="predicted"/>
<comment type="caution">
    <text evidence="2">The sequence shown here is derived from an EMBL/GenBank/DDBJ whole genome shotgun (WGS) entry which is preliminary data.</text>
</comment>
<feature type="transmembrane region" description="Helical" evidence="1">
    <location>
        <begin position="178"/>
        <end position="202"/>
    </location>
</feature>
<name>X1FK95_9ZZZZ</name>
<dbReference type="EMBL" id="BARU01002579">
    <property type="protein sequence ID" value="GAH29804.1"/>
    <property type="molecule type" value="Genomic_DNA"/>
</dbReference>
<feature type="transmembrane region" description="Helical" evidence="1">
    <location>
        <begin position="222"/>
        <end position="240"/>
    </location>
</feature>
<organism evidence="2">
    <name type="scientific">marine sediment metagenome</name>
    <dbReference type="NCBI Taxonomy" id="412755"/>
    <lineage>
        <taxon>unclassified sequences</taxon>
        <taxon>metagenomes</taxon>
        <taxon>ecological metagenomes</taxon>
    </lineage>
</organism>